<dbReference type="AlphaFoldDB" id="A0AAW1IFC6"/>
<proteinExistence type="predicted"/>
<comment type="caution">
    <text evidence="1">The sequence shown here is derived from an EMBL/GenBank/DDBJ whole genome shotgun (WGS) entry which is preliminary data.</text>
</comment>
<reference evidence="1 2" key="1">
    <citation type="journal article" date="2024" name="BMC Genomics">
        <title>De novo assembly and annotation of Popillia japonica's genome with initial clues to its potential as an invasive pest.</title>
        <authorList>
            <person name="Cucini C."/>
            <person name="Boschi S."/>
            <person name="Funari R."/>
            <person name="Cardaioli E."/>
            <person name="Iannotti N."/>
            <person name="Marturano G."/>
            <person name="Paoli F."/>
            <person name="Bruttini M."/>
            <person name="Carapelli A."/>
            <person name="Frati F."/>
            <person name="Nardi F."/>
        </authorList>
    </citation>
    <scope>NUCLEOTIDE SEQUENCE [LARGE SCALE GENOMIC DNA]</scope>
    <source>
        <strain evidence="1">DMR45628</strain>
    </source>
</reference>
<sequence length="68" mass="8325">MSSIQEKLHILLDKLKETDHNLSVCVTLLQQYLRREIEVKHQQVSVYILIITYREKRMYEYFLSRVKL</sequence>
<accession>A0AAW1IFC6</accession>
<keyword evidence="2" id="KW-1185">Reference proteome</keyword>
<organism evidence="1 2">
    <name type="scientific">Popillia japonica</name>
    <name type="common">Japanese beetle</name>
    <dbReference type="NCBI Taxonomy" id="7064"/>
    <lineage>
        <taxon>Eukaryota</taxon>
        <taxon>Metazoa</taxon>
        <taxon>Ecdysozoa</taxon>
        <taxon>Arthropoda</taxon>
        <taxon>Hexapoda</taxon>
        <taxon>Insecta</taxon>
        <taxon>Pterygota</taxon>
        <taxon>Neoptera</taxon>
        <taxon>Endopterygota</taxon>
        <taxon>Coleoptera</taxon>
        <taxon>Polyphaga</taxon>
        <taxon>Scarabaeiformia</taxon>
        <taxon>Scarabaeidae</taxon>
        <taxon>Rutelinae</taxon>
        <taxon>Popillia</taxon>
    </lineage>
</organism>
<dbReference type="Proteomes" id="UP001458880">
    <property type="component" value="Unassembled WGS sequence"/>
</dbReference>
<gene>
    <name evidence="1" type="ORF">QE152_g35755</name>
</gene>
<dbReference type="EMBL" id="JASPKY010000604">
    <property type="protein sequence ID" value="KAK9688135.1"/>
    <property type="molecule type" value="Genomic_DNA"/>
</dbReference>
<name>A0AAW1IFC6_POPJA</name>
<evidence type="ECO:0000313" key="1">
    <source>
        <dbReference type="EMBL" id="KAK9688135.1"/>
    </source>
</evidence>
<protein>
    <submittedName>
        <fullName evidence="1">Uncharacterized protein</fullName>
    </submittedName>
</protein>
<evidence type="ECO:0000313" key="2">
    <source>
        <dbReference type="Proteomes" id="UP001458880"/>
    </source>
</evidence>